<name>A0AB34JF81_PRYPA</name>
<dbReference type="EMBL" id="JBGBPQ010000009">
    <property type="protein sequence ID" value="KAL1520204.1"/>
    <property type="molecule type" value="Genomic_DNA"/>
</dbReference>
<evidence type="ECO:0000313" key="3">
    <source>
        <dbReference type="Proteomes" id="UP001515480"/>
    </source>
</evidence>
<gene>
    <name evidence="2" type="ORF">AB1Y20_023674</name>
</gene>
<evidence type="ECO:0000256" key="1">
    <source>
        <dbReference type="SAM" id="MobiDB-lite"/>
    </source>
</evidence>
<feature type="compositionally biased region" description="Low complexity" evidence="1">
    <location>
        <begin position="49"/>
        <end position="67"/>
    </location>
</feature>
<organism evidence="2 3">
    <name type="scientific">Prymnesium parvum</name>
    <name type="common">Toxic golden alga</name>
    <dbReference type="NCBI Taxonomy" id="97485"/>
    <lineage>
        <taxon>Eukaryota</taxon>
        <taxon>Haptista</taxon>
        <taxon>Haptophyta</taxon>
        <taxon>Prymnesiophyceae</taxon>
        <taxon>Prymnesiales</taxon>
        <taxon>Prymnesiaceae</taxon>
        <taxon>Prymnesium</taxon>
    </lineage>
</organism>
<feature type="region of interest" description="Disordered" evidence="1">
    <location>
        <begin position="46"/>
        <end position="67"/>
    </location>
</feature>
<dbReference type="Proteomes" id="UP001515480">
    <property type="component" value="Unassembled WGS sequence"/>
</dbReference>
<keyword evidence="3" id="KW-1185">Reference proteome</keyword>
<reference evidence="2 3" key="1">
    <citation type="journal article" date="2024" name="Science">
        <title>Giant polyketide synthase enzymes in the biosynthesis of giant marine polyether toxins.</title>
        <authorList>
            <person name="Fallon T.R."/>
            <person name="Shende V.V."/>
            <person name="Wierzbicki I.H."/>
            <person name="Pendleton A.L."/>
            <person name="Watervoot N.F."/>
            <person name="Auber R.P."/>
            <person name="Gonzalez D.J."/>
            <person name="Wisecaver J.H."/>
            <person name="Moore B.S."/>
        </authorList>
    </citation>
    <scope>NUCLEOTIDE SEQUENCE [LARGE SCALE GENOMIC DNA]</scope>
    <source>
        <strain evidence="2 3">12B1</strain>
    </source>
</reference>
<protein>
    <recommendedName>
        <fullName evidence="4">C-type lectin domain-containing protein</fullName>
    </recommendedName>
</protein>
<accession>A0AB34JF81</accession>
<proteinExistence type="predicted"/>
<dbReference type="AlphaFoldDB" id="A0AB34JF81"/>
<evidence type="ECO:0000313" key="2">
    <source>
        <dbReference type="EMBL" id="KAL1520204.1"/>
    </source>
</evidence>
<comment type="caution">
    <text evidence="2">The sequence shown here is derived from an EMBL/GenBank/DDBJ whole genome shotgun (WGS) entry which is preliminary data.</text>
</comment>
<sequence length="215" mass="21789">MASPRAAAAPPAAACRPLLAAALALWVAPPFAYLFLHAPPPLHPPPASPHAAHAFPNRPASASPSLPLPSRHSCAELRSQHGAGSWEPLALAPAACSELRRLPGGGGECPAPKVWVAAHKLCAKLGARLCTSDELLRGAARRVLGCTVAATVWSGSRCGVGGSNYLVEWASGEPGAALGGANATRPFAGGVANCDMSAGRHQGICCADRSPAGRR</sequence>
<evidence type="ECO:0008006" key="4">
    <source>
        <dbReference type="Google" id="ProtNLM"/>
    </source>
</evidence>